<feature type="transmembrane region" description="Helical" evidence="12">
    <location>
        <begin position="290"/>
        <end position="313"/>
    </location>
</feature>
<feature type="transmembrane region" description="Helical" evidence="12">
    <location>
        <begin position="209"/>
        <end position="232"/>
    </location>
</feature>
<evidence type="ECO:0000256" key="5">
    <source>
        <dbReference type="ARBA" id="ARBA00022617"/>
    </source>
</evidence>
<keyword evidence="11 12" id="KW-0472">Membrane</keyword>
<dbReference type="PANTHER" id="PTHR43141">
    <property type="entry name" value="CYTOCHROME BD2 SUBUNIT II"/>
    <property type="match status" value="1"/>
</dbReference>
<evidence type="ECO:0000256" key="1">
    <source>
        <dbReference type="ARBA" id="ARBA00004651"/>
    </source>
</evidence>
<evidence type="ECO:0000256" key="10">
    <source>
        <dbReference type="ARBA" id="ARBA00023004"/>
    </source>
</evidence>
<keyword evidence="10" id="KW-0408">Iron</keyword>
<feature type="transmembrane region" description="Helical" evidence="12">
    <location>
        <begin position="333"/>
        <end position="357"/>
    </location>
</feature>
<evidence type="ECO:0000256" key="2">
    <source>
        <dbReference type="ARBA" id="ARBA00007543"/>
    </source>
</evidence>
<dbReference type="GO" id="GO:0046872">
    <property type="term" value="F:metal ion binding"/>
    <property type="evidence" value="ECO:0007669"/>
    <property type="project" value="UniProtKB-KW"/>
</dbReference>
<dbReference type="InterPro" id="IPR003317">
    <property type="entry name" value="Cyt-d_oxidase_su2"/>
</dbReference>
<evidence type="ECO:0000256" key="12">
    <source>
        <dbReference type="SAM" id="Phobius"/>
    </source>
</evidence>
<dbReference type="EMBL" id="SJTG01000005">
    <property type="protein sequence ID" value="TCI07139.1"/>
    <property type="molecule type" value="Genomic_DNA"/>
</dbReference>
<keyword evidence="5" id="KW-0349">Heme</keyword>
<keyword evidence="7" id="KW-0479">Metal-binding</keyword>
<dbReference type="PIRSF" id="PIRSF000267">
    <property type="entry name" value="Cyt_oxidse_sub2"/>
    <property type="match status" value="1"/>
</dbReference>
<feature type="transmembrane region" description="Helical" evidence="12">
    <location>
        <begin position="61"/>
        <end position="81"/>
    </location>
</feature>
<organism evidence="13 14">
    <name type="scientific">Dyella soli</name>
    <dbReference type="NCBI Taxonomy" id="522319"/>
    <lineage>
        <taxon>Bacteria</taxon>
        <taxon>Pseudomonadati</taxon>
        <taxon>Pseudomonadota</taxon>
        <taxon>Gammaproteobacteria</taxon>
        <taxon>Lysobacterales</taxon>
        <taxon>Rhodanobacteraceae</taxon>
        <taxon>Dyella</taxon>
    </lineage>
</organism>
<feature type="transmembrane region" description="Helical" evidence="12">
    <location>
        <begin position="118"/>
        <end position="144"/>
    </location>
</feature>
<keyword evidence="3" id="KW-0813">Transport</keyword>
<dbReference type="GO" id="GO:0005886">
    <property type="term" value="C:plasma membrane"/>
    <property type="evidence" value="ECO:0007669"/>
    <property type="project" value="UniProtKB-SubCell"/>
</dbReference>
<keyword evidence="8" id="KW-0249">Electron transport</keyword>
<gene>
    <name evidence="13" type="primary">cydB</name>
    <name evidence="13" type="ORF">EZM97_31520</name>
</gene>
<keyword evidence="9 12" id="KW-1133">Transmembrane helix</keyword>
<feature type="transmembrane region" description="Helical" evidence="12">
    <location>
        <begin position="263"/>
        <end position="283"/>
    </location>
</feature>
<feature type="transmembrane region" description="Helical" evidence="12">
    <location>
        <begin position="87"/>
        <end position="106"/>
    </location>
</feature>
<evidence type="ECO:0000256" key="7">
    <source>
        <dbReference type="ARBA" id="ARBA00022723"/>
    </source>
</evidence>
<dbReference type="AlphaFoldDB" id="A0A4R0YMW1"/>
<evidence type="ECO:0000313" key="14">
    <source>
        <dbReference type="Proteomes" id="UP000291822"/>
    </source>
</evidence>
<dbReference type="GO" id="GO:0019646">
    <property type="term" value="P:aerobic electron transport chain"/>
    <property type="evidence" value="ECO:0007669"/>
    <property type="project" value="TreeGrafter"/>
</dbReference>
<feature type="transmembrane region" description="Helical" evidence="12">
    <location>
        <begin position="12"/>
        <end position="40"/>
    </location>
</feature>
<dbReference type="Pfam" id="PF02322">
    <property type="entry name" value="Cyt_bd_oxida_II"/>
    <property type="match status" value="1"/>
</dbReference>
<sequence>MFDYESLRVIWWALLGTLLIGFAIMDGFDFGIAALLRVLGRSEDERRVLLETIEPTWEGNQVWFILGGGAAFAAWPMLYAVSFSGMYLAIFLVLLAFIVRPVGFNFRGKVHDPRWRNLWDWVLTASGVVVMLISGVAFGNLFLGVPFQFDGNLRMTWHGSFFDLLHPFALVAGLVSLTMLLAHGACWAALKADHVVAERAVRLARWTTLAYVACYVIAGIWLAYGVAGYAVAGPVVTDGPSNPLFKDVARGSSWFASYMQHPWFWLAPVLGVAGAIGVQLTVARRGLGGFLCSSLMVAGTILSAGFALFPFLLPSSIDPRSSLTVWDASSSRGTLALMLGATAVLLPIIIIYTSWVYRVLRGRVTLEHVRASGHTY</sequence>
<comment type="similarity">
    <text evidence="2">Belongs to the cytochrome ubiquinol oxidase subunit 2 family.</text>
</comment>
<evidence type="ECO:0000256" key="8">
    <source>
        <dbReference type="ARBA" id="ARBA00022982"/>
    </source>
</evidence>
<keyword evidence="4" id="KW-1003">Cell membrane</keyword>
<evidence type="ECO:0000313" key="13">
    <source>
        <dbReference type="EMBL" id="TCI07139.1"/>
    </source>
</evidence>
<keyword evidence="6 12" id="KW-0812">Transmembrane</keyword>
<evidence type="ECO:0000256" key="4">
    <source>
        <dbReference type="ARBA" id="ARBA00022475"/>
    </source>
</evidence>
<keyword evidence="14" id="KW-1185">Reference proteome</keyword>
<evidence type="ECO:0000256" key="6">
    <source>
        <dbReference type="ARBA" id="ARBA00022692"/>
    </source>
</evidence>
<evidence type="ECO:0000256" key="11">
    <source>
        <dbReference type="ARBA" id="ARBA00023136"/>
    </source>
</evidence>
<evidence type="ECO:0000256" key="3">
    <source>
        <dbReference type="ARBA" id="ARBA00022448"/>
    </source>
</evidence>
<feature type="transmembrane region" description="Helical" evidence="12">
    <location>
        <begin position="164"/>
        <end position="188"/>
    </location>
</feature>
<dbReference type="GO" id="GO:0070069">
    <property type="term" value="C:cytochrome complex"/>
    <property type="evidence" value="ECO:0007669"/>
    <property type="project" value="TreeGrafter"/>
</dbReference>
<accession>A0A4R0YMW1</accession>
<proteinExistence type="inferred from homology"/>
<dbReference type="RefSeq" id="WP_131412262.1">
    <property type="nucleotide sequence ID" value="NZ_SJTG01000005.1"/>
</dbReference>
<evidence type="ECO:0000256" key="9">
    <source>
        <dbReference type="ARBA" id="ARBA00022989"/>
    </source>
</evidence>
<dbReference type="PANTHER" id="PTHR43141:SF5">
    <property type="entry name" value="CYTOCHROME BD-I UBIQUINOL OXIDASE SUBUNIT 2"/>
    <property type="match status" value="1"/>
</dbReference>
<name>A0A4R0YMW1_9GAMM</name>
<comment type="caution">
    <text evidence="13">The sequence shown here is derived from an EMBL/GenBank/DDBJ whole genome shotgun (WGS) entry which is preliminary data.</text>
</comment>
<protein>
    <submittedName>
        <fullName evidence="13">Cytochrome d ubiquinol oxidase subunit II</fullName>
    </submittedName>
</protein>
<dbReference type="GO" id="GO:0016682">
    <property type="term" value="F:oxidoreductase activity, acting on diphenols and related substances as donors, oxygen as acceptor"/>
    <property type="evidence" value="ECO:0007669"/>
    <property type="project" value="TreeGrafter"/>
</dbReference>
<dbReference type="Proteomes" id="UP000291822">
    <property type="component" value="Unassembled WGS sequence"/>
</dbReference>
<reference evidence="13 14" key="1">
    <citation type="submission" date="2019-02" db="EMBL/GenBank/DDBJ databases">
        <title>Dyella amyloliquefaciens sp. nov., isolated from forest soil.</title>
        <authorList>
            <person name="Gao Z.-H."/>
            <person name="Qiu L.-H."/>
        </authorList>
    </citation>
    <scope>NUCLEOTIDE SEQUENCE [LARGE SCALE GENOMIC DNA]</scope>
    <source>
        <strain evidence="13 14">KACC 12747</strain>
    </source>
</reference>
<dbReference type="GO" id="GO:0009055">
    <property type="term" value="F:electron transfer activity"/>
    <property type="evidence" value="ECO:0007669"/>
    <property type="project" value="TreeGrafter"/>
</dbReference>
<dbReference type="NCBIfam" id="TIGR00203">
    <property type="entry name" value="cydB"/>
    <property type="match status" value="1"/>
</dbReference>
<comment type="subcellular location">
    <subcellularLocation>
        <location evidence="1">Cell membrane</location>
        <topology evidence="1">Multi-pass membrane protein</topology>
    </subcellularLocation>
</comment>